<dbReference type="PANTHER" id="PTHR44757:SF2">
    <property type="entry name" value="BIOFILM ARCHITECTURE MAINTENANCE PROTEIN MBAA"/>
    <property type="match status" value="1"/>
</dbReference>
<keyword evidence="2" id="KW-0812">Transmembrane</keyword>
<evidence type="ECO:0000259" key="5">
    <source>
        <dbReference type="PROSITE" id="PS50885"/>
    </source>
</evidence>
<feature type="transmembrane region" description="Helical" evidence="2">
    <location>
        <begin position="12"/>
        <end position="32"/>
    </location>
</feature>
<gene>
    <name evidence="7" type="ORF">H4O21_09960</name>
</gene>
<feature type="domain" description="PAS" evidence="3">
    <location>
        <begin position="394"/>
        <end position="466"/>
    </location>
</feature>
<dbReference type="InterPro" id="IPR000160">
    <property type="entry name" value="GGDEF_dom"/>
</dbReference>
<protein>
    <submittedName>
        <fullName evidence="7">Diguanylate cyclase</fullName>
    </submittedName>
</protein>
<evidence type="ECO:0000259" key="6">
    <source>
        <dbReference type="PROSITE" id="PS50887"/>
    </source>
</evidence>
<dbReference type="Proteomes" id="UP000565262">
    <property type="component" value="Unassembled WGS sequence"/>
</dbReference>
<organism evidence="7 8">
    <name type="scientific">Oceanospirillum sediminis</name>
    <dbReference type="NCBI Taxonomy" id="2760088"/>
    <lineage>
        <taxon>Bacteria</taxon>
        <taxon>Pseudomonadati</taxon>
        <taxon>Pseudomonadota</taxon>
        <taxon>Gammaproteobacteria</taxon>
        <taxon>Oceanospirillales</taxon>
        <taxon>Oceanospirillaceae</taxon>
        <taxon>Oceanospirillum</taxon>
    </lineage>
</organism>
<accession>A0A839INW0</accession>
<dbReference type="CDD" id="cd00130">
    <property type="entry name" value="PAS"/>
    <property type="match status" value="2"/>
</dbReference>
<dbReference type="PROSITE" id="PS50112">
    <property type="entry name" value="PAS"/>
    <property type="match status" value="2"/>
</dbReference>
<dbReference type="SMART" id="SM00091">
    <property type="entry name" value="PAS"/>
    <property type="match status" value="2"/>
</dbReference>
<dbReference type="InterPro" id="IPR052155">
    <property type="entry name" value="Biofilm_reg_signaling"/>
</dbReference>
<dbReference type="SMART" id="SM00304">
    <property type="entry name" value="HAMP"/>
    <property type="match status" value="1"/>
</dbReference>
<dbReference type="InterPro" id="IPR013655">
    <property type="entry name" value="PAS_fold_3"/>
</dbReference>
<keyword evidence="8" id="KW-1185">Reference proteome</keyword>
<dbReference type="InterPro" id="IPR000700">
    <property type="entry name" value="PAS-assoc_C"/>
</dbReference>
<dbReference type="PROSITE" id="PS50887">
    <property type="entry name" value="GGDEF"/>
    <property type="match status" value="1"/>
</dbReference>
<dbReference type="SMART" id="SM00267">
    <property type="entry name" value="GGDEF"/>
    <property type="match status" value="1"/>
</dbReference>
<dbReference type="SMART" id="SM00086">
    <property type="entry name" value="PAC"/>
    <property type="match status" value="2"/>
</dbReference>
<dbReference type="EMBL" id="JACJFM010000010">
    <property type="protein sequence ID" value="MBB1486935.1"/>
    <property type="molecule type" value="Genomic_DNA"/>
</dbReference>
<dbReference type="Gene3D" id="6.10.340.10">
    <property type="match status" value="1"/>
</dbReference>
<dbReference type="RefSeq" id="WP_182808718.1">
    <property type="nucleotide sequence ID" value="NZ_JACJFM010000010.1"/>
</dbReference>
<dbReference type="NCBIfam" id="TIGR00229">
    <property type="entry name" value="sensory_box"/>
    <property type="match status" value="2"/>
</dbReference>
<dbReference type="InterPro" id="IPR000014">
    <property type="entry name" value="PAS"/>
</dbReference>
<dbReference type="CDD" id="cd06225">
    <property type="entry name" value="HAMP"/>
    <property type="match status" value="1"/>
</dbReference>
<dbReference type="PANTHER" id="PTHR44757">
    <property type="entry name" value="DIGUANYLATE CYCLASE DGCP"/>
    <property type="match status" value="1"/>
</dbReference>
<dbReference type="GO" id="GO:0003824">
    <property type="term" value="F:catalytic activity"/>
    <property type="evidence" value="ECO:0007669"/>
    <property type="project" value="UniProtKB-ARBA"/>
</dbReference>
<dbReference type="InterPro" id="IPR029787">
    <property type="entry name" value="Nucleotide_cyclase"/>
</dbReference>
<comment type="cofactor">
    <cofactor evidence="1">
        <name>Mg(2+)</name>
        <dbReference type="ChEBI" id="CHEBI:18420"/>
    </cofactor>
</comment>
<dbReference type="Pfam" id="PF00990">
    <property type="entry name" value="GGDEF"/>
    <property type="match status" value="1"/>
</dbReference>
<dbReference type="Gene3D" id="3.30.70.270">
    <property type="match status" value="1"/>
</dbReference>
<dbReference type="NCBIfam" id="TIGR00254">
    <property type="entry name" value="GGDEF"/>
    <property type="match status" value="1"/>
</dbReference>
<feature type="domain" description="PAC" evidence="4">
    <location>
        <begin position="470"/>
        <end position="522"/>
    </location>
</feature>
<evidence type="ECO:0000256" key="2">
    <source>
        <dbReference type="SAM" id="Phobius"/>
    </source>
</evidence>
<dbReference type="PROSITE" id="PS50113">
    <property type="entry name" value="PAC"/>
    <property type="match status" value="2"/>
</dbReference>
<reference evidence="7 8" key="1">
    <citation type="submission" date="2020-08" db="EMBL/GenBank/DDBJ databases">
        <title>Oceanospirillum sp. nov. isolated from marine sediment.</title>
        <authorList>
            <person name="Ji X."/>
        </authorList>
    </citation>
    <scope>NUCLEOTIDE SEQUENCE [LARGE SCALE GENOMIC DNA]</scope>
    <source>
        <strain evidence="7 8">D5</strain>
    </source>
</reference>
<dbReference type="AlphaFoldDB" id="A0A839INW0"/>
<dbReference type="FunFam" id="3.30.70.270:FF:000001">
    <property type="entry name" value="Diguanylate cyclase domain protein"/>
    <property type="match status" value="1"/>
</dbReference>
<dbReference type="InterPro" id="IPR003660">
    <property type="entry name" value="HAMP_dom"/>
</dbReference>
<feature type="transmembrane region" description="Helical" evidence="2">
    <location>
        <begin position="191"/>
        <end position="210"/>
    </location>
</feature>
<dbReference type="InterPro" id="IPR001610">
    <property type="entry name" value="PAC"/>
</dbReference>
<dbReference type="CDD" id="cd01949">
    <property type="entry name" value="GGDEF"/>
    <property type="match status" value="1"/>
</dbReference>
<feature type="domain" description="PAC" evidence="4">
    <location>
        <begin position="340"/>
        <end position="393"/>
    </location>
</feature>
<name>A0A839INW0_9GAMM</name>
<evidence type="ECO:0000259" key="4">
    <source>
        <dbReference type="PROSITE" id="PS50113"/>
    </source>
</evidence>
<dbReference type="Pfam" id="PF00672">
    <property type="entry name" value="HAMP"/>
    <property type="match status" value="1"/>
</dbReference>
<feature type="domain" description="PAS" evidence="3">
    <location>
        <begin position="264"/>
        <end position="336"/>
    </location>
</feature>
<proteinExistence type="predicted"/>
<feature type="domain" description="GGDEF" evidence="6">
    <location>
        <begin position="561"/>
        <end position="694"/>
    </location>
</feature>
<evidence type="ECO:0000313" key="7">
    <source>
        <dbReference type="EMBL" id="MBB1486935.1"/>
    </source>
</evidence>
<dbReference type="GO" id="GO:0007165">
    <property type="term" value="P:signal transduction"/>
    <property type="evidence" value="ECO:0007669"/>
    <property type="project" value="InterPro"/>
</dbReference>
<dbReference type="PROSITE" id="PS50885">
    <property type="entry name" value="HAMP"/>
    <property type="match status" value="1"/>
</dbReference>
<comment type="caution">
    <text evidence="7">The sequence shown here is derived from an EMBL/GenBank/DDBJ whole genome shotgun (WGS) entry which is preliminary data.</text>
</comment>
<dbReference type="InterPro" id="IPR043128">
    <property type="entry name" value="Rev_trsase/Diguanyl_cyclase"/>
</dbReference>
<dbReference type="Gene3D" id="3.30.450.20">
    <property type="entry name" value="PAS domain"/>
    <property type="match status" value="2"/>
</dbReference>
<dbReference type="InterPro" id="IPR035965">
    <property type="entry name" value="PAS-like_dom_sf"/>
</dbReference>
<keyword evidence="2" id="KW-1133">Transmembrane helix</keyword>
<sequence length="707" mass="81529">MTGHIKSIPLYPWLPLIISLLLVLMVLTDRWLSYQQVMIPREKERQTEMLQQTSNRMWLQISSLMMEGNLGATENYLTSFIANPGFKTLALISQDTIIQANRFALKGQKVISLKCYMADRILSMQQADKVSLYPLSDTELCVFIPVYSSDSDSTIRPQRENSFLLIRYSMQPAINQLREEIFHISHFSRGLLFALITGMLLTFLISYIVLRPLKAVRLTMQQFCQGKRYSRIKLTGRGEFSDLGDNFNQLLDQLSTAEQMLKDSEQRWIYALDAAGDGVWDWDIRTDKFFFSAQWKKMLGFDDNEIGDHPEEWSERVHPDDLPAAMAALEAHLQGITPVYRNEHRLRCKNGEYKWLLNRGMVFERDAQGTAIRVIGTHSDITDQKKTQKQLQESQQRFELAMQGATDGLWDWQIDLHQVYFSPRWKQMLGYQDHELQNEFTTWEHLVHKEDIAIARKELQDCITGKKDHYEVEFRMQHKQGEWLHILSRAIVITGNNSRVERLVGTHMDMTEIRRVQTQLEQSQAQLEKLAFYDALTGLPNRRLLEDRLQQQLASVRRNGELMAVAMMDLDGFKQVNDTQGHDTGDELLKEIAERLNLCIREVDTVARLGGDEFVLILSKLQHREDAVPILERVLNSVSLPCILKKGSAKVSASIGISFYPAHGESGDLLLRRADIAMYASKNSGRNQFNFYQAYMEYSDPGGKDPS</sequence>
<evidence type="ECO:0000313" key="8">
    <source>
        <dbReference type="Proteomes" id="UP000565262"/>
    </source>
</evidence>
<dbReference type="SUPFAM" id="SSF55073">
    <property type="entry name" value="Nucleotide cyclase"/>
    <property type="match status" value="1"/>
</dbReference>
<dbReference type="SUPFAM" id="SSF55785">
    <property type="entry name" value="PYP-like sensor domain (PAS domain)"/>
    <property type="match status" value="2"/>
</dbReference>
<evidence type="ECO:0000259" key="3">
    <source>
        <dbReference type="PROSITE" id="PS50112"/>
    </source>
</evidence>
<evidence type="ECO:0000256" key="1">
    <source>
        <dbReference type="ARBA" id="ARBA00001946"/>
    </source>
</evidence>
<dbReference type="Pfam" id="PF08447">
    <property type="entry name" value="PAS_3"/>
    <property type="match status" value="2"/>
</dbReference>
<feature type="domain" description="HAMP" evidence="5">
    <location>
        <begin position="207"/>
        <end position="259"/>
    </location>
</feature>
<dbReference type="GO" id="GO:0016020">
    <property type="term" value="C:membrane"/>
    <property type="evidence" value="ECO:0007669"/>
    <property type="project" value="InterPro"/>
</dbReference>
<keyword evidence="2" id="KW-0472">Membrane</keyword>